<evidence type="ECO:0000256" key="2">
    <source>
        <dbReference type="ARBA" id="ARBA00022525"/>
    </source>
</evidence>
<gene>
    <name evidence="9" type="ORF">SKAU_G00195810</name>
</gene>
<dbReference type="InterPro" id="IPR050735">
    <property type="entry name" value="Kininogen_Fetuin_HRG"/>
</dbReference>
<keyword evidence="2" id="KW-0964">Secreted</keyword>
<evidence type="ECO:0000313" key="9">
    <source>
        <dbReference type="EMBL" id="KAJ8356787.1"/>
    </source>
</evidence>
<dbReference type="Proteomes" id="UP001152622">
    <property type="component" value="Chromosome 6"/>
</dbReference>
<dbReference type="EMBL" id="JAINUF010000006">
    <property type="protein sequence ID" value="KAJ8356787.1"/>
    <property type="molecule type" value="Genomic_DNA"/>
</dbReference>
<name>A0A9Q1FEH9_SYNKA</name>
<dbReference type="GO" id="GO:0004869">
    <property type="term" value="F:cysteine-type endopeptidase inhibitor activity"/>
    <property type="evidence" value="ECO:0007669"/>
    <property type="project" value="InterPro"/>
</dbReference>
<evidence type="ECO:0000256" key="1">
    <source>
        <dbReference type="ARBA" id="ARBA00004613"/>
    </source>
</evidence>
<feature type="domain" description="Cystatin fetuin-A-type" evidence="8">
    <location>
        <begin position="24"/>
        <end position="132"/>
    </location>
</feature>
<dbReference type="SUPFAM" id="SSF54403">
    <property type="entry name" value="Cystatin/monellin"/>
    <property type="match status" value="2"/>
</dbReference>
<sequence>MRPVGAVVILGLLAGAWAQGLPSILKPNCDSPEAEEAALVAQEYMNAQLSHGYKYALNKIEEIKIITKPDGAETYVVELELLETKCHVLDPTPVANCTVRPLHETKVEADCDVVLSKAGGVLSVVAYKCKSEPDSAEDVCFGCPQLVPLNHTDALKIVDASLGVFNSRPDNDTAQFLLLEVDRLSSQVVSGGHQYLVEYGIVETNCTIDDNDACVPLVHPRARKGFCVAKGVSSAITVDCTLFPAVPFPVDTTENGTGPVAPPIVPKLQTSHGLKHHHKFSAIHDPVATGLLSESGESDEVPIVKRQAPMDALLELPGVPGAPVVPAVAEAPVLPLLPICPGKIRHF</sequence>
<reference evidence="9" key="1">
    <citation type="journal article" date="2023" name="Science">
        <title>Genome structures resolve the early diversification of teleost fishes.</title>
        <authorList>
            <person name="Parey E."/>
            <person name="Louis A."/>
            <person name="Montfort J."/>
            <person name="Bouchez O."/>
            <person name="Roques C."/>
            <person name="Iampietro C."/>
            <person name="Lluch J."/>
            <person name="Castinel A."/>
            <person name="Donnadieu C."/>
            <person name="Desvignes T."/>
            <person name="Floi Bucao C."/>
            <person name="Jouanno E."/>
            <person name="Wen M."/>
            <person name="Mejri S."/>
            <person name="Dirks R."/>
            <person name="Jansen H."/>
            <person name="Henkel C."/>
            <person name="Chen W.J."/>
            <person name="Zahm M."/>
            <person name="Cabau C."/>
            <person name="Klopp C."/>
            <person name="Thompson A.W."/>
            <person name="Robinson-Rechavi M."/>
            <person name="Braasch I."/>
            <person name="Lecointre G."/>
            <person name="Bobe J."/>
            <person name="Postlethwait J.H."/>
            <person name="Berthelot C."/>
            <person name="Roest Crollius H."/>
            <person name="Guiguen Y."/>
        </authorList>
    </citation>
    <scope>NUCLEOTIDE SEQUENCE</scope>
    <source>
        <strain evidence="9">WJC10195</strain>
    </source>
</reference>
<comment type="subcellular location">
    <subcellularLocation>
        <location evidence="1">Secreted</location>
    </subcellularLocation>
</comment>
<organism evidence="9 10">
    <name type="scientific">Synaphobranchus kaupii</name>
    <name type="common">Kaup's arrowtooth eel</name>
    <dbReference type="NCBI Taxonomy" id="118154"/>
    <lineage>
        <taxon>Eukaryota</taxon>
        <taxon>Metazoa</taxon>
        <taxon>Chordata</taxon>
        <taxon>Craniata</taxon>
        <taxon>Vertebrata</taxon>
        <taxon>Euteleostomi</taxon>
        <taxon>Actinopterygii</taxon>
        <taxon>Neopterygii</taxon>
        <taxon>Teleostei</taxon>
        <taxon>Anguilliformes</taxon>
        <taxon>Synaphobranchidae</taxon>
        <taxon>Synaphobranchus</taxon>
    </lineage>
</organism>
<dbReference type="InterPro" id="IPR025760">
    <property type="entry name" value="Cystatin_Fetuin_A"/>
</dbReference>
<keyword evidence="10" id="KW-1185">Reference proteome</keyword>
<evidence type="ECO:0000259" key="8">
    <source>
        <dbReference type="PROSITE" id="PS51529"/>
    </source>
</evidence>
<dbReference type="Gene3D" id="3.10.450.10">
    <property type="match status" value="2"/>
</dbReference>
<proteinExistence type="predicted"/>
<evidence type="ECO:0000256" key="3">
    <source>
        <dbReference type="ARBA" id="ARBA00022729"/>
    </source>
</evidence>
<dbReference type="PANTHER" id="PTHR13814">
    <property type="entry name" value="FETUIN"/>
    <property type="match status" value="1"/>
</dbReference>
<dbReference type="SMART" id="SM00043">
    <property type="entry name" value="CY"/>
    <property type="match status" value="2"/>
</dbReference>
<dbReference type="GO" id="GO:0031012">
    <property type="term" value="C:extracellular matrix"/>
    <property type="evidence" value="ECO:0007669"/>
    <property type="project" value="TreeGrafter"/>
</dbReference>
<dbReference type="OrthoDB" id="8780871at2759"/>
<dbReference type="InterPro" id="IPR046350">
    <property type="entry name" value="Cystatin_sf"/>
</dbReference>
<dbReference type="PROSITE" id="PS51529">
    <property type="entry name" value="CYSTATIN_FETUIN_A"/>
    <property type="match status" value="1"/>
</dbReference>
<evidence type="ECO:0000313" key="10">
    <source>
        <dbReference type="Proteomes" id="UP001152622"/>
    </source>
</evidence>
<keyword evidence="4" id="KW-0677">Repeat</keyword>
<evidence type="ECO:0000256" key="6">
    <source>
        <dbReference type="ARBA" id="ARBA00023180"/>
    </source>
</evidence>
<dbReference type="GO" id="GO:0072562">
    <property type="term" value="C:blood microparticle"/>
    <property type="evidence" value="ECO:0007669"/>
    <property type="project" value="TreeGrafter"/>
</dbReference>
<feature type="signal peptide" evidence="7">
    <location>
        <begin position="1"/>
        <end position="18"/>
    </location>
</feature>
<dbReference type="InterPro" id="IPR000010">
    <property type="entry name" value="Cystatin_dom"/>
</dbReference>
<dbReference type="FunFam" id="3.10.450.10:FF:000009">
    <property type="entry name" value="Alpha-2-HS-glycoprotein 2"/>
    <property type="match status" value="1"/>
</dbReference>
<dbReference type="Pfam" id="PF00031">
    <property type="entry name" value="Cystatin"/>
    <property type="match status" value="1"/>
</dbReference>
<feature type="chain" id="PRO_5040254289" description="Cystatin fetuin-A-type domain-containing protein" evidence="7">
    <location>
        <begin position="19"/>
        <end position="347"/>
    </location>
</feature>
<dbReference type="PANTHER" id="PTHR13814:SF6">
    <property type="entry name" value="ALPHA-2-HS-GLYCOPROTEIN"/>
    <property type="match status" value="1"/>
</dbReference>
<dbReference type="CDD" id="cd00042">
    <property type="entry name" value="CY"/>
    <property type="match status" value="1"/>
</dbReference>
<keyword evidence="5" id="KW-1015">Disulfide bond</keyword>
<keyword evidence="3 7" id="KW-0732">Signal</keyword>
<keyword evidence="6" id="KW-0325">Glycoprotein</keyword>
<dbReference type="AlphaFoldDB" id="A0A9Q1FEH9"/>
<comment type="caution">
    <text evidence="9">The sequence shown here is derived from an EMBL/GenBank/DDBJ whole genome shotgun (WGS) entry which is preliminary data.</text>
</comment>
<evidence type="ECO:0000256" key="5">
    <source>
        <dbReference type="ARBA" id="ARBA00023157"/>
    </source>
</evidence>
<protein>
    <recommendedName>
        <fullName evidence="8">Cystatin fetuin-A-type domain-containing protein</fullName>
    </recommendedName>
</protein>
<evidence type="ECO:0000256" key="4">
    <source>
        <dbReference type="ARBA" id="ARBA00022737"/>
    </source>
</evidence>
<evidence type="ECO:0000256" key="7">
    <source>
        <dbReference type="SAM" id="SignalP"/>
    </source>
</evidence>
<accession>A0A9Q1FEH9</accession>